<dbReference type="AlphaFoldDB" id="A0A841FMS6"/>
<comment type="function">
    <text evidence="2">Antitoxin component of a type II toxin-antitoxin (TA) system.</text>
</comment>
<organism evidence="3 4">
    <name type="scientific">Phytomonospora endophytica</name>
    <dbReference type="NCBI Taxonomy" id="714109"/>
    <lineage>
        <taxon>Bacteria</taxon>
        <taxon>Bacillati</taxon>
        <taxon>Actinomycetota</taxon>
        <taxon>Actinomycetes</taxon>
        <taxon>Micromonosporales</taxon>
        <taxon>Micromonosporaceae</taxon>
        <taxon>Phytomonospora</taxon>
    </lineage>
</organism>
<dbReference type="InterPro" id="IPR036165">
    <property type="entry name" value="YefM-like_sf"/>
</dbReference>
<reference evidence="3 4" key="1">
    <citation type="submission" date="2020-08" db="EMBL/GenBank/DDBJ databases">
        <title>Genomic Encyclopedia of Type Strains, Phase IV (KMG-IV): sequencing the most valuable type-strain genomes for metagenomic binning, comparative biology and taxonomic classification.</title>
        <authorList>
            <person name="Goeker M."/>
        </authorList>
    </citation>
    <scope>NUCLEOTIDE SEQUENCE [LARGE SCALE GENOMIC DNA]</scope>
    <source>
        <strain evidence="3 4">YIM 65646</strain>
    </source>
</reference>
<keyword evidence="4" id="KW-1185">Reference proteome</keyword>
<evidence type="ECO:0000256" key="1">
    <source>
        <dbReference type="ARBA" id="ARBA00009981"/>
    </source>
</evidence>
<dbReference type="Proteomes" id="UP000548476">
    <property type="component" value="Unassembled WGS sequence"/>
</dbReference>
<comment type="caution">
    <text evidence="3">The sequence shown here is derived from an EMBL/GenBank/DDBJ whole genome shotgun (WGS) entry which is preliminary data.</text>
</comment>
<dbReference type="Pfam" id="PF02604">
    <property type="entry name" value="PhdYeFM_antitox"/>
    <property type="match status" value="1"/>
</dbReference>
<dbReference type="RefSeq" id="WP_184789972.1">
    <property type="nucleotide sequence ID" value="NZ_BONT01000106.1"/>
</dbReference>
<protein>
    <recommendedName>
        <fullName evidence="2">Antitoxin</fullName>
    </recommendedName>
</protein>
<dbReference type="SUPFAM" id="SSF143120">
    <property type="entry name" value="YefM-like"/>
    <property type="match status" value="1"/>
</dbReference>
<gene>
    <name evidence="3" type="ORF">HNR73_005027</name>
</gene>
<dbReference type="Gene3D" id="3.40.1620.10">
    <property type="entry name" value="YefM-like domain"/>
    <property type="match status" value="1"/>
</dbReference>
<accession>A0A841FMS6</accession>
<sequence>MTAAPVPGDLPVTDLREHLAEVLEGIMRSGDRTYITRHGRRVAAIIPAGEAELLDELEDAYLARLAIAAKAESVASGEANIPLAELLAEFADDARGDT</sequence>
<comment type="similarity">
    <text evidence="1 2">Belongs to the phD/YefM antitoxin family.</text>
</comment>
<dbReference type="NCBIfam" id="TIGR01552">
    <property type="entry name" value="phd_fam"/>
    <property type="match status" value="1"/>
</dbReference>
<evidence type="ECO:0000256" key="2">
    <source>
        <dbReference type="RuleBase" id="RU362080"/>
    </source>
</evidence>
<evidence type="ECO:0000313" key="3">
    <source>
        <dbReference type="EMBL" id="MBB6037154.1"/>
    </source>
</evidence>
<evidence type="ECO:0000313" key="4">
    <source>
        <dbReference type="Proteomes" id="UP000548476"/>
    </source>
</evidence>
<dbReference type="InterPro" id="IPR006442">
    <property type="entry name" value="Antitoxin_Phd/YefM"/>
</dbReference>
<dbReference type="EMBL" id="JACHGT010000011">
    <property type="protein sequence ID" value="MBB6037154.1"/>
    <property type="molecule type" value="Genomic_DNA"/>
</dbReference>
<proteinExistence type="inferred from homology"/>
<name>A0A841FMS6_9ACTN</name>